<dbReference type="OrthoDB" id="9776955at2"/>
<evidence type="ECO:0000256" key="1">
    <source>
        <dbReference type="SAM" id="SignalP"/>
    </source>
</evidence>
<dbReference type="Proteomes" id="UP000030153">
    <property type="component" value="Unassembled WGS sequence"/>
</dbReference>
<dbReference type="InterPro" id="IPR007487">
    <property type="entry name" value="ABC_transpt-TYRBP-like"/>
</dbReference>
<name>A0A0A2UWC1_9BACI</name>
<dbReference type="AlphaFoldDB" id="A0A0A2UWC1"/>
<keyword evidence="3" id="KW-1185">Reference proteome</keyword>
<dbReference type="RefSeq" id="WP_036785077.1">
    <property type="nucleotide sequence ID" value="NZ_AVBG01000010.1"/>
</dbReference>
<protein>
    <submittedName>
        <fullName evidence="2">ABC transporter substrate-binding protein</fullName>
    </submittedName>
</protein>
<dbReference type="Pfam" id="PF04392">
    <property type="entry name" value="ABC_sub_bind"/>
    <property type="match status" value="1"/>
</dbReference>
<dbReference type="InterPro" id="IPR028082">
    <property type="entry name" value="Peripla_BP_I"/>
</dbReference>
<gene>
    <name evidence="2" type="ORF">N780_03725</name>
</gene>
<proteinExistence type="predicted"/>
<dbReference type="eggNOG" id="COG2984">
    <property type="taxonomic scope" value="Bacteria"/>
</dbReference>
<dbReference type="CDD" id="cd06325">
    <property type="entry name" value="PBP1_ABC_unchar_transporter"/>
    <property type="match status" value="1"/>
</dbReference>
<evidence type="ECO:0000313" key="3">
    <source>
        <dbReference type="Proteomes" id="UP000030153"/>
    </source>
</evidence>
<accession>A0A0A2UWC1</accession>
<dbReference type="STRING" id="1385513.N780_03725"/>
<feature type="signal peptide" evidence="1">
    <location>
        <begin position="1"/>
        <end position="24"/>
    </location>
</feature>
<keyword evidence="1" id="KW-0732">Signal</keyword>
<evidence type="ECO:0000313" key="2">
    <source>
        <dbReference type="EMBL" id="KGP90786.1"/>
    </source>
</evidence>
<dbReference type="PANTHER" id="PTHR35271:SF1">
    <property type="entry name" value="ABC TRANSPORTER, SUBSTRATE-BINDING LIPOPROTEIN"/>
    <property type="match status" value="1"/>
</dbReference>
<organism evidence="2 3">
    <name type="scientific">Pontibacillus chungwhensis BH030062</name>
    <dbReference type="NCBI Taxonomy" id="1385513"/>
    <lineage>
        <taxon>Bacteria</taxon>
        <taxon>Bacillati</taxon>
        <taxon>Bacillota</taxon>
        <taxon>Bacilli</taxon>
        <taxon>Bacillales</taxon>
        <taxon>Bacillaceae</taxon>
        <taxon>Pontibacillus</taxon>
    </lineage>
</organism>
<dbReference type="EMBL" id="AVBG01000010">
    <property type="protein sequence ID" value="KGP90786.1"/>
    <property type="molecule type" value="Genomic_DNA"/>
</dbReference>
<dbReference type="Gene3D" id="3.40.50.2300">
    <property type="match status" value="2"/>
</dbReference>
<comment type="caution">
    <text evidence="2">The sequence shown here is derived from an EMBL/GenBank/DDBJ whole genome shotgun (WGS) entry which is preliminary data.</text>
</comment>
<feature type="chain" id="PRO_5001995111" evidence="1">
    <location>
        <begin position="25"/>
        <end position="327"/>
    </location>
</feature>
<dbReference type="PROSITE" id="PS51257">
    <property type="entry name" value="PROKAR_LIPOPROTEIN"/>
    <property type="match status" value="1"/>
</dbReference>
<reference evidence="2 3" key="1">
    <citation type="submission" date="2013-08" db="EMBL/GenBank/DDBJ databases">
        <title>Genome of Pontibacillus chungwhensis.</title>
        <authorList>
            <person name="Wang Q."/>
            <person name="Wang G."/>
        </authorList>
    </citation>
    <scope>NUCLEOTIDE SEQUENCE [LARGE SCALE GENOMIC DNA]</scope>
    <source>
        <strain evidence="2 3">BH030062</strain>
    </source>
</reference>
<dbReference type="SUPFAM" id="SSF53822">
    <property type="entry name" value="Periplasmic binding protein-like I"/>
    <property type="match status" value="1"/>
</dbReference>
<sequence>MKKWLIVASIVAIMAITGCSSSEAKEGNEKEESYDYTVGITQIVEHPSLDAAQEGFKAAFDEAGLNVNFDVQLAQGDAKNNQTIADNFVGDDVDLIFANSTGSAQSALNATKDIPIVFTSVTDSVGSNLVDSMESPGGNVTGTTDTHPDAIPNTISFMTEKMDVQTVGMLYNPSEQNSSSQIERVKEIAGDKVDIKTATVTTSAEVKQAAESLTGKVDALYIVTDNTVVSALESVLLVGQEEDTPVLVGELDSVERGGFAAYGFDYYDIGFEAGQKAIEILEEGKEPGEIPVSYPQNLKLQINKDAANEMGVEIQEDWKEEAEIIEK</sequence>
<dbReference type="PANTHER" id="PTHR35271">
    <property type="entry name" value="ABC TRANSPORTER, SUBSTRATE-BINDING LIPOPROTEIN-RELATED"/>
    <property type="match status" value="1"/>
</dbReference>